<evidence type="ECO:0000313" key="2">
    <source>
        <dbReference type="Proteomes" id="UP000070255"/>
    </source>
</evidence>
<comment type="caution">
    <text evidence="1">The sequence shown here is derived from an EMBL/GenBank/DDBJ whole genome shotgun (WGS) entry which is preliminary data.</text>
</comment>
<gene>
    <name evidence="1" type="ORF">WS72_26040</name>
</gene>
<keyword evidence="2" id="KW-1185">Reference proteome</keyword>
<organism evidence="1 2">
    <name type="scientific">Burkholderia savannae</name>
    <dbReference type="NCBI Taxonomy" id="1637837"/>
    <lineage>
        <taxon>Bacteria</taxon>
        <taxon>Pseudomonadati</taxon>
        <taxon>Pseudomonadota</taxon>
        <taxon>Betaproteobacteria</taxon>
        <taxon>Burkholderiales</taxon>
        <taxon>Burkholderiaceae</taxon>
        <taxon>Burkholderia</taxon>
        <taxon>pseudomallei group</taxon>
    </lineage>
</organism>
<reference evidence="1 2" key="1">
    <citation type="submission" date="2015-11" db="EMBL/GenBank/DDBJ databases">
        <authorList>
            <person name="Sahl J."/>
            <person name="Wagner D."/>
            <person name="Keim P."/>
        </authorList>
    </citation>
    <scope>NUCLEOTIDE SEQUENCE [LARGE SCALE GENOMIC DNA]</scope>
    <source>
        <strain evidence="1 2">BDU18</strain>
    </source>
</reference>
<sequence>MTRSLVTCSRFNRNAACVDPRRMGARLIAHRRAERARRPSRTSMRGCVGHSIAWLIGGPSAGARARACGARRSYALASAP</sequence>
<dbReference type="EMBL" id="LNJQ01000004">
    <property type="protein sequence ID" value="KWZ38321.1"/>
    <property type="molecule type" value="Genomic_DNA"/>
</dbReference>
<dbReference type="Proteomes" id="UP000070255">
    <property type="component" value="Unassembled WGS sequence"/>
</dbReference>
<evidence type="ECO:0000313" key="1">
    <source>
        <dbReference type="EMBL" id="KWZ38321.1"/>
    </source>
</evidence>
<protein>
    <submittedName>
        <fullName evidence="1">Uncharacterized protein</fullName>
    </submittedName>
</protein>
<name>A0ABR5T521_9BURK</name>
<accession>A0ABR5T521</accession>
<proteinExistence type="predicted"/>